<feature type="compositionally biased region" description="Acidic residues" evidence="1">
    <location>
        <begin position="151"/>
        <end position="161"/>
    </location>
</feature>
<dbReference type="Gene3D" id="4.10.280.10">
    <property type="entry name" value="Helix-loop-helix DNA-binding domain"/>
    <property type="match status" value="1"/>
</dbReference>
<organism evidence="2 3">
    <name type="scientific">Paragonimus heterotremus</name>
    <dbReference type="NCBI Taxonomy" id="100268"/>
    <lineage>
        <taxon>Eukaryota</taxon>
        <taxon>Metazoa</taxon>
        <taxon>Spiralia</taxon>
        <taxon>Lophotrochozoa</taxon>
        <taxon>Platyhelminthes</taxon>
        <taxon>Trematoda</taxon>
        <taxon>Digenea</taxon>
        <taxon>Plagiorchiida</taxon>
        <taxon>Troglotremata</taxon>
        <taxon>Troglotrematidae</taxon>
        <taxon>Paragonimus</taxon>
    </lineage>
</organism>
<feature type="region of interest" description="Disordered" evidence="1">
    <location>
        <begin position="128"/>
        <end position="161"/>
    </location>
</feature>
<sequence length="161" mass="18675">MFPPTFATNLNSCEPKPVRRRKYSSKRRRLECERLKEIVPTVADEHNVNEVKIIREAIKHITRLEEAVIRRLLHEPLDRRTISDVNGSASSHQSTSDSLLFAITQQTNSHLRTHPWLLRSALDSRYTPDRLRTSNSEDPYPHSSGSTPYYTDEDEDVHLLD</sequence>
<reference evidence="2" key="1">
    <citation type="submission" date="2019-05" db="EMBL/GenBank/DDBJ databases">
        <title>Annotation for the trematode Paragonimus heterotremus.</title>
        <authorList>
            <person name="Choi Y.-J."/>
        </authorList>
    </citation>
    <scope>NUCLEOTIDE SEQUENCE</scope>
    <source>
        <strain evidence="2">LC</strain>
    </source>
</reference>
<protein>
    <recommendedName>
        <fullName evidence="4">BHLH domain-containing protein</fullName>
    </recommendedName>
</protein>
<accession>A0A8J4TC31</accession>
<gene>
    <name evidence="2" type="ORF">PHET_03398</name>
</gene>
<feature type="compositionally biased region" description="Polar residues" evidence="1">
    <location>
        <begin position="133"/>
        <end position="149"/>
    </location>
</feature>
<dbReference type="Proteomes" id="UP000748531">
    <property type="component" value="Unassembled WGS sequence"/>
</dbReference>
<dbReference type="OrthoDB" id="10047910at2759"/>
<dbReference type="SUPFAM" id="SSF47459">
    <property type="entry name" value="HLH, helix-loop-helix DNA-binding domain"/>
    <property type="match status" value="1"/>
</dbReference>
<keyword evidence="3" id="KW-1185">Reference proteome</keyword>
<dbReference type="GO" id="GO:0046983">
    <property type="term" value="F:protein dimerization activity"/>
    <property type="evidence" value="ECO:0007669"/>
    <property type="project" value="InterPro"/>
</dbReference>
<name>A0A8J4TC31_9TREM</name>
<evidence type="ECO:0008006" key="4">
    <source>
        <dbReference type="Google" id="ProtNLM"/>
    </source>
</evidence>
<comment type="caution">
    <text evidence="2">The sequence shown here is derived from an EMBL/GenBank/DDBJ whole genome shotgun (WGS) entry which is preliminary data.</text>
</comment>
<dbReference type="AlphaFoldDB" id="A0A8J4TC31"/>
<proteinExistence type="predicted"/>
<evidence type="ECO:0000313" key="2">
    <source>
        <dbReference type="EMBL" id="KAF5403213.1"/>
    </source>
</evidence>
<evidence type="ECO:0000256" key="1">
    <source>
        <dbReference type="SAM" id="MobiDB-lite"/>
    </source>
</evidence>
<dbReference type="InterPro" id="IPR036638">
    <property type="entry name" value="HLH_DNA-bd_sf"/>
</dbReference>
<evidence type="ECO:0000313" key="3">
    <source>
        <dbReference type="Proteomes" id="UP000748531"/>
    </source>
</evidence>
<dbReference type="EMBL" id="LUCH01001357">
    <property type="protein sequence ID" value="KAF5403213.1"/>
    <property type="molecule type" value="Genomic_DNA"/>
</dbReference>